<reference evidence="3" key="1">
    <citation type="submission" date="2014-09" db="EMBL/GenBank/DDBJ databases">
        <title>Draft genome sequence of an oleaginous Mucoromycotina fungus Mucor ambiguus NBRC6742.</title>
        <authorList>
            <person name="Takeda I."/>
            <person name="Yamane N."/>
            <person name="Morita T."/>
            <person name="Tamano K."/>
            <person name="Machida M."/>
            <person name="Baker S."/>
            <person name="Koike H."/>
        </authorList>
    </citation>
    <scope>NUCLEOTIDE SEQUENCE</scope>
    <source>
        <strain evidence="3">NBRC 6742</strain>
    </source>
</reference>
<dbReference type="Proteomes" id="UP000053815">
    <property type="component" value="Unassembled WGS sequence"/>
</dbReference>
<dbReference type="EMBL" id="DF836349">
    <property type="protein sequence ID" value="GAN04318.1"/>
    <property type="molecule type" value="Genomic_DNA"/>
</dbReference>
<keyword evidence="4" id="KW-1185">Reference proteome</keyword>
<dbReference type="STRING" id="91626.A0A0C9MQP9"/>
<evidence type="ECO:0000313" key="4">
    <source>
        <dbReference type="Proteomes" id="UP000053815"/>
    </source>
</evidence>
<protein>
    <submittedName>
        <fullName evidence="3">Uncharacterized protein</fullName>
    </submittedName>
</protein>
<evidence type="ECO:0000256" key="2">
    <source>
        <dbReference type="SAM" id="SignalP"/>
    </source>
</evidence>
<name>A0A0C9MQP9_9FUNG</name>
<feature type="compositionally biased region" description="Acidic residues" evidence="1">
    <location>
        <begin position="160"/>
        <end position="172"/>
    </location>
</feature>
<proteinExistence type="predicted"/>
<organism evidence="3">
    <name type="scientific">Mucor ambiguus</name>
    <dbReference type="NCBI Taxonomy" id="91626"/>
    <lineage>
        <taxon>Eukaryota</taxon>
        <taxon>Fungi</taxon>
        <taxon>Fungi incertae sedis</taxon>
        <taxon>Mucoromycota</taxon>
        <taxon>Mucoromycotina</taxon>
        <taxon>Mucoromycetes</taxon>
        <taxon>Mucorales</taxon>
        <taxon>Mucorineae</taxon>
        <taxon>Mucoraceae</taxon>
        <taxon>Mucor</taxon>
    </lineage>
</organism>
<feature type="signal peptide" evidence="2">
    <location>
        <begin position="1"/>
        <end position="22"/>
    </location>
</feature>
<sequence>MRFNILSLGLVATVVMSTFVRAIPLDEAIDVSLVDKDIRGVEDVQVLPNDITKGNIAGDGIAKPALGCALGDGLKDAIGCVKATSTPEATANNKRSSRLSRRQLFQHRAEAAATGATAHPLTAINAALDDKKGKGTMARRSPDGDDVEKEENFVRRKTSEDEDEKDEEEKDEDDKGKRKRSVNGEPDEEEADEQEPEEEEFDENEFEVDEEEADEKEADEKEADELGDAEPAGRR</sequence>
<feature type="compositionally biased region" description="Acidic residues" evidence="1">
    <location>
        <begin position="185"/>
        <end position="228"/>
    </location>
</feature>
<feature type="chain" id="PRO_5002199693" evidence="2">
    <location>
        <begin position="23"/>
        <end position="235"/>
    </location>
</feature>
<evidence type="ECO:0000256" key="1">
    <source>
        <dbReference type="SAM" id="MobiDB-lite"/>
    </source>
</evidence>
<dbReference type="OrthoDB" id="10428289at2759"/>
<dbReference type="AlphaFoldDB" id="A0A0C9MQP9"/>
<feature type="region of interest" description="Disordered" evidence="1">
    <location>
        <begin position="127"/>
        <end position="235"/>
    </location>
</feature>
<feature type="compositionally biased region" description="Basic and acidic residues" evidence="1">
    <location>
        <begin position="150"/>
        <end position="159"/>
    </location>
</feature>
<evidence type="ECO:0000313" key="3">
    <source>
        <dbReference type="EMBL" id="GAN04318.1"/>
    </source>
</evidence>
<keyword evidence="2" id="KW-0732">Signal</keyword>
<gene>
    <name evidence="3" type="ORF">MAM1_0060c03778</name>
</gene>
<accession>A0A0C9MQP9</accession>